<evidence type="ECO:0000313" key="3">
    <source>
        <dbReference type="Proteomes" id="UP000250321"/>
    </source>
</evidence>
<comment type="caution">
    <text evidence="2">The sequence shown here is derived from an EMBL/GenBank/DDBJ whole genome shotgun (WGS) entry which is preliminary data.</text>
</comment>
<dbReference type="SUPFAM" id="SSF48097">
    <property type="entry name" value="Regulator of G-protein signaling, RGS"/>
    <property type="match status" value="1"/>
</dbReference>
<dbReference type="InterPro" id="IPR044926">
    <property type="entry name" value="RGS_subdomain_2"/>
</dbReference>
<dbReference type="InterPro" id="IPR016137">
    <property type="entry name" value="RGS"/>
</dbReference>
<dbReference type="InterPro" id="IPR036305">
    <property type="entry name" value="RGS_sf"/>
</dbReference>
<reference evidence="2 3" key="1">
    <citation type="submission" date="2018-02" db="EMBL/GenBank/DDBJ databases">
        <title>Draft genome of wild Prunus yedoensis var. nudiflora.</title>
        <authorList>
            <person name="Baek S."/>
            <person name="Kim J.-H."/>
            <person name="Choi K."/>
            <person name="Kim G.-B."/>
            <person name="Cho A."/>
            <person name="Jang H."/>
            <person name="Shin C.-H."/>
            <person name="Yu H.-J."/>
            <person name="Mun J.-H."/>
        </authorList>
    </citation>
    <scope>NUCLEOTIDE SEQUENCE [LARGE SCALE GENOMIC DNA]</scope>
    <source>
        <strain evidence="3">cv. Jeju island</strain>
        <tissue evidence="2">Leaf</tissue>
    </source>
</reference>
<sequence>MNKRFRQSFMSFADSCLAGESVHFYEEVHELGKIPVDDPVRRIYMARHIIDKYITAGATMEVNISHRSRQAILTTSNLAQPNLFNDALNELIQLMKMNLANDYWSSTYFMKFKEEASMRSHELQQMTSLGTLPLPG</sequence>
<proteinExistence type="predicted"/>
<dbReference type="Proteomes" id="UP000250321">
    <property type="component" value="Unassembled WGS sequence"/>
</dbReference>
<dbReference type="PANTHER" id="PTHR10845">
    <property type="entry name" value="REGULATOR OF G PROTEIN SIGNALING"/>
    <property type="match status" value="1"/>
</dbReference>
<organism evidence="2 3">
    <name type="scientific">Prunus yedoensis var. nudiflora</name>
    <dbReference type="NCBI Taxonomy" id="2094558"/>
    <lineage>
        <taxon>Eukaryota</taxon>
        <taxon>Viridiplantae</taxon>
        <taxon>Streptophyta</taxon>
        <taxon>Embryophyta</taxon>
        <taxon>Tracheophyta</taxon>
        <taxon>Spermatophyta</taxon>
        <taxon>Magnoliopsida</taxon>
        <taxon>eudicotyledons</taxon>
        <taxon>Gunneridae</taxon>
        <taxon>Pentapetalae</taxon>
        <taxon>rosids</taxon>
        <taxon>fabids</taxon>
        <taxon>Rosales</taxon>
        <taxon>Rosaceae</taxon>
        <taxon>Amygdaloideae</taxon>
        <taxon>Amygdaleae</taxon>
        <taxon>Prunus</taxon>
    </lineage>
</organism>
<dbReference type="STRING" id="2094558.A0A314Z333"/>
<dbReference type="EMBL" id="PJQY01000389">
    <property type="protein sequence ID" value="PQQ11588.1"/>
    <property type="molecule type" value="Genomic_DNA"/>
</dbReference>
<dbReference type="OrthoDB" id="196547at2759"/>
<feature type="domain" description="RGS" evidence="1">
    <location>
        <begin position="6"/>
        <end position="113"/>
    </location>
</feature>
<dbReference type="AlphaFoldDB" id="A0A314Z333"/>
<dbReference type="SMART" id="SM00315">
    <property type="entry name" value="RGS"/>
    <property type="match status" value="1"/>
</dbReference>
<accession>A0A314Z333</accession>
<evidence type="ECO:0000313" key="2">
    <source>
        <dbReference type="EMBL" id="PQQ11588.1"/>
    </source>
</evidence>
<keyword evidence="3" id="KW-1185">Reference proteome</keyword>
<name>A0A314Z333_PRUYE</name>
<dbReference type="Gene3D" id="1.10.167.10">
    <property type="entry name" value="Regulator of G-protein Signalling 4, domain 2"/>
    <property type="match status" value="1"/>
</dbReference>
<gene>
    <name evidence="2" type="ORF">Pyn_35767</name>
</gene>
<evidence type="ECO:0000259" key="1">
    <source>
        <dbReference type="PROSITE" id="PS50132"/>
    </source>
</evidence>
<dbReference type="PROSITE" id="PS50132">
    <property type="entry name" value="RGS"/>
    <property type="match status" value="1"/>
</dbReference>
<protein>
    <submittedName>
        <fullName evidence="2">Regulator of G-protein signaling 1 isoform X3</fullName>
    </submittedName>
</protein>
<dbReference type="PANTHER" id="PTHR10845:SF192">
    <property type="entry name" value="DOUBLE HIT, ISOFORM B"/>
    <property type="match status" value="1"/>
</dbReference>
<dbReference type="Pfam" id="PF00615">
    <property type="entry name" value="RGS"/>
    <property type="match status" value="1"/>
</dbReference>